<dbReference type="SUPFAM" id="SSF48239">
    <property type="entry name" value="Terpenoid cyclases/Protein prenyltransferases"/>
    <property type="match status" value="1"/>
</dbReference>
<dbReference type="SMART" id="SM01360">
    <property type="entry name" value="A2M"/>
    <property type="match status" value="1"/>
</dbReference>
<dbReference type="InterPro" id="IPR011626">
    <property type="entry name" value="Alpha-macroglobulin_TED"/>
</dbReference>
<organism evidence="6 7">
    <name type="scientific">Vibrio hippocampi</name>
    <dbReference type="NCBI Taxonomy" id="654686"/>
    <lineage>
        <taxon>Bacteria</taxon>
        <taxon>Pseudomonadati</taxon>
        <taxon>Pseudomonadota</taxon>
        <taxon>Gammaproteobacteria</taxon>
        <taxon>Vibrionales</taxon>
        <taxon>Vibrionaceae</taxon>
        <taxon>Vibrio</taxon>
    </lineage>
</organism>
<dbReference type="CDD" id="cd02891">
    <property type="entry name" value="A2M_like"/>
    <property type="match status" value="1"/>
</dbReference>
<dbReference type="Pfam" id="PF17962">
    <property type="entry name" value="bMG6"/>
    <property type="match status" value="1"/>
</dbReference>
<evidence type="ECO:0000313" key="6">
    <source>
        <dbReference type="EMBL" id="CAH0528729.1"/>
    </source>
</evidence>
<keyword evidence="2 3" id="KW-0732">Signal</keyword>
<dbReference type="Pfam" id="PF00207">
    <property type="entry name" value="A2M"/>
    <property type="match status" value="1"/>
</dbReference>
<dbReference type="Pfam" id="PF11974">
    <property type="entry name" value="bMG3"/>
    <property type="match status" value="1"/>
</dbReference>
<name>A0ABM8ZKE8_9VIBR</name>
<dbReference type="InterPro" id="IPR002890">
    <property type="entry name" value="MG2"/>
</dbReference>
<dbReference type="PANTHER" id="PTHR40094">
    <property type="entry name" value="ALPHA-2-MACROGLOBULIN HOMOLOG"/>
    <property type="match status" value="1"/>
</dbReference>
<comment type="caution">
    <text evidence="6">The sequence shown here is derived from an EMBL/GenBank/DDBJ whole genome shotgun (WGS) entry which is preliminary data.</text>
</comment>
<dbReference type="InterPro" id="IPR008930">
    <property type="entry name" value="Terpenoid_cyclase/PrenylTrfase"/>
</dbReference>
<evidence type="ECO:0000259" key="4">
    <source>
        <dbReference type="SMART" id="SM01359"/>
    </source>
</evidence>
<evidence type="ECO:0000256" key="3">
    <source>
        <dbReference type="SAM" id="SignalP"/>
    </source>
</evidence>
<keyword evidence="7" id="KW-1185">Reference proteome</keyword>
<dbReference type="RefSeq" id="WP_237485637.1">
    <property type="nucleotide sequence ID" value="NZ_CAKLCM010000003.1"/>
</dbReference>
<comment type="similarity">
    <text evidence="1">Belongs to the protease inhibitor I39 (alpha-2-macroglobulin) family. Bacterial alpha-2-macroglobulin subfamily.</text>
</comment>
<dbReference type="SMART" id="SM01359">
    <property type="entry name" value="A2M_N_2"/>
    <property type="match status" value="1"/>
</dbReference>
<dbReference type="InterPro" id="IPR051802">
    <property type="entry name" value="YfhM-like"/>
</dbReference>
<dbReference type="EMBL" id="CAKLCM010000003">
    <property type="protein sequence ID" value="CAH0528729.1"/>
    <property type="molecule type" value="Genomic_DNA"/>
</dbReference>
<dbReference type="SMART" id="SM01419">
    <property type="entry name" value="Thiol-ester_cl"/>
    <property type="match status" value="1"/>
</dbReference>
<dbReference type="Pfam" id="PF17972">
    <property type="entry name" value="bMG5"/>
    <property type="match status" value="1"/>
</dbReference>
<evidence type="ECO:0000259" key="5">
    <source>
        <dbReference type="SMART" id="SM01360"/>
    </source>
</evidence>
<dbReference type="Gene3D" id="1.50.10.20">
    <property type="match status" value="1"/>
</dbReference>
<protein>
    <submittedName>
        <fullName evidence="6">Alpha-2-macroglobulin</fullName>
    </submittedName>
</protein>
<proteinExistence type="inferred from homology"/>
<evidence type="ECO:0000313" key="7">
    <source>
        <dbReference type="Proteomes" id="UP000838160"/>
    </source>
</evidence>
<sequence length="1552" mass="173625">MKTLPTSLIAALWLLISMLFAHSALAVSVAHLSTGRIDAKTSIIVELEGATLPIYLPVKKDGVDIAAEWALSHDHSFQYLDVEKYGLGEFEVSLSSVSRKNGLDKQEHISIYEASPSIRVVGTGPFVNASGNRAIPIEAVNATAASLSIYKVNDIPDLFNEYFYTNKLLSWRANRLRKNFEHVTDLTFKLPLGRPNEPKLSNLTLPDELENGWYIIAIKPSDLFDDPEVFHVLLSDIGLQAKVFGKNASLQAVDLKSGEPLSHGKVTIISKDGVRATAELNNGFAQFEYKERAETDIILVEHQEHLAILPLKEVPLDLSDFDVTGAQQKALSTFIFSNRDLFKPAETVSFNIVLRQVSGHLSAENSVFVEVIKPDGKVAVSETLDELRSGLFTYEFAIPSSAKLGRWTLSVKTNASEENGLGQFFFNVAEFVPERMDLDIDSPEFVVAGQEVSVYASGRYLYGQKAAGNRFVASSVLRSIDFFPGQYQDYFVGKQHYISSYESPDDVEIELNEEGHGEYQLTAIDPSVLDGPARLTVSNQLFESGGATTTRVTRLLVSNQNSVVGIRPHSEQFNYFDDANFSLLLLNHKGDNPVSGKVSVKLERNRGGYYWVYSEGSGWDLNRDDKWRLTDFKQIDFGLKPQSLSFPVEWGNYRVTATSPDGQETVYSFYVGWREGERQVPVKPDQLAMSVNKESYLDGESIDIEINSPVSGMVSLELVGDRTYVQKQVRTEGKLTTQIQLPESLARHDLYLIATLVNTENAYTRRLLAVQPIKLNRDNNKIDVQLEMPRRFEPYKTHWITVKAKTKEPLQDPYVVLTIADKGILNLSRYHVPDIFNQFYGQKRLTADIIDLYSRQFETRPSSFITHRYGGDGDSDSSGRPLDGLVESKTFNHVFAPVALDKNGEARIEVKVPDYNGEVQVVATVIDRNRFGHHVEDLKVSAPIVAELSVPRFFAIESTSQIMLEAANQTNEPQIVTLDIATQGGAELIGNTTKTFKLDPNEKFAFPVDVRVGHSVGLATFTLSVESEVYNVTRSWRVPVRSGTPYVTKQTTKVIAPGQSLAITQRQWAGILPIVQGESTVSFSYTPKVDPLSFAQGLYRYPYGCVEQTTSKAYPWLLNEQSLEPLKNKVVGEMSDKDMLIAAVARLENAQKSNGGFGLWGSHSSEEPWLTGYVANFLLQVQKQYPEIVAEKTVNRTVSRAKQHLRNSDAIGEDKAYIGYVLALHGELTFADASTHLKSVATSDSLSQAYLGGTFYLLGDMKTGQRFIDSSIRVFGDSWGKRTGYDYDSQLSSAAKIVSIITNLEKVGPIDNNLASFRIHAAEEILERIKGRRYFSTQEKFALTMAGFDLQKLNNQVVHLQQNHQNISAANAIEMVLGDQFRNNTEKSIYATESIEGFADPVSLASSINVERVKRTYFDNKGNKKYTHQFKVGDIVIAKVEFELEEDIARGMMIDYIPAGMVIEDPAYTAANDILEALEMTNSSAEMIEYRNDRFVTAGSYKSGRTYVYHYVMRAETPTDTVVPNVYIEDMYSPERFVYEDASFINYLKIWR</sequence>
<dbReference type="InterPro" id="IPR047565">
    <property type="entry name" value="Alpha-macroglob_thiol-ester_cl"/>
</dbReference>
<feature type="domain" description="Alpha-2-macroglobulin bait region" evidence="4">
    <location>
        <begin position="687"/>
        <end position="827"/>
    </location>
</feature>
<accession>A0ABM8ZKE8</accession>
<dbReference type="InterPro" id="IPR001599">
    <property type="entry name" value="Macroglobln_a2"/>
</dbReference>
<dbReference type="InterPro" id="IPR011625">
    <property type="entry name" value="A2M_N_BRD"/>
</dbReference>
<dbReference type="PANTHER" id="PTHR40094:SF1">
    <property type="entry name" value="UBIQUITIN DOMAIN-CONTAINING PROTEIN"/>
    <property type="match status" value="1"/>
</dbReference>
<evidence type="ECO:0000256" key="2">
    <source>
        <dbReference type="ARBA" id="ARBA00022729"/>
    </source>
</evidence>
<feature type="chain" id="PRO_5045389950" evidence="3">
    <location>
        <begin position="27"/>
        <end position="1552"/>
    </location>
</feature>
<dbReference type="InterPro" id="IPR021868">
    <property type="entry name" value="Alpha_2_Macroglob_MG3"/>
</dbReference>
<dbReference type="Gene3D" id="2.60.40.1930">
    <property type="match status" value="1"/>
</dbReference>
<dbReference type="InterPro" id="IPR041462">
    <property type="entry name" value="Bact_A2M_MG6"/>
</dbReference>
<feature type="domain" description="Alpha-2-macroglobulin" evidence="5">
    <location>
        <begin position="892"/>
        <end position="980"/>
    </location>
</feature>
<dbReference type="Pfam" id="PF01835">
    <property type="entry name" value="MG2"/>
    <property type="match status" value="1"/>
</dbReference>
<dbReference type="InterPro" id="IPR041203">
    <property type="entry name" value="Bact_A2M_MG5"/>
</dbReference>
<dbReference type="Pfam" id="PF07678">
    <property type="entry name" value="TED_complement"/>
    <property type="match status" value="1"/>
</dbReference>
<reference evidence="6" key="1">
    <citation type="submission" date="2021-12" db="EMBL/GenBank/DDBJ databases">
        <authorList>
            <person name="Rodrigo-Torres L."/>
            <person name="Arahal R. D."/>
            <person name="Lucena T."/>
        </authorList>
    </citation>
    <scope>NUCLEOTIDE SEQUENCE</scope>
    <source>
        <strain evidence="6">CECT 8226</strain>
    </source>
</reference>
<feature type="signal peptide" evidence="3">
    <location>
        <begin position="1"/>
        <end position="26"/>
    </location>
</feature>
<dbReference type="Proteomes" id="UP000838160">
    <property type="component" value="Unassembled WGS sequence"/>
</dbReference>
<gene>
    <name evidence="6" type="primary">yfhM</name>
    <name evidence="6" type="ORF">VHP8226_02755</name>
</gene>
<dbReference type="Pfam" id="PF07703">
    <property type="entry name" value="A2M_BRD"/>
    <property type="match status" value="1"/>
</dbReference>
<dbReference type="Pfam" id="PF17973">
    <property type="entry name" value="bMG10"/>
    <property type="match status" value="1"/>
</dbReference>
<evidence type="ECO:0000256" key="1">
    <source>
        <dbReference type="ARBA" id="ARBA00010556"/>
    </source>
</evidence>
<dbReference type="InterPro" id="IPR041246">
    <property type="entry name" value="Bact_MG10"/>
</dbReference>